<proteinExistence type="predicted"/>
<evidence type="ECO:0000259" key="1">
    <source>
        <dbReference type="Pfam" id="PF13358"/>
    </source>
</evidence>
<dbReference type="Pfam" id="PF13358">
    <property type="entry name" value="DDE_3"/>
    <property type="match status" value="1"/>
</dbReference>
<dbReference type="NCBIfam" id="NF033545">
    <property type="entry name" value="transpos_IS630"/>
    <property type="match status" value="1"/>
</dbReference>
<keyword evidence="3" id="KW-1185">Reference proteome</keyword>
<evidence type="ECO:0000313" key="3">
    <source>
        <dbReference type="Proteomes" id="UP000445309"/>
    </source>
</evidence>
<dbReference type="Proteomes" id="UP000445309">
    <property type="component" value="Unassembled WGS sequence"/>
</dbReference>
<gene>
    <name evidence="2" type="ORF">CHRY9393_01370</name>
</gene>
<sequence>MFHPKSDPVKRAEFEKQRIDYQNIEQRSIIYIDESGFATDAPRNNAYSFKGTRCYGRKDWHNKGRVNAIGAIMDFKMVNMGLFQGNINADVFHAWVTQELLFSIPEKAVIVMDNATFHKRADSIEAIESRGHTILFLPPSSPHLNPIEKKWAQAKSIRRKVRCDPYVLFQKFIK</sequence>
<evidence type="ECO:0000313" key="2">
    <source>
        <dbReference type="EMBL" id="CAA7387068.1"/>
    </source>
</evidence>
<dbReference type="PANTHER" id="PTHR46564">
    <property type="entry name" value="TRANSPOSASE"/>
    <property type="match status" value="1"/>
</dbReference>
<dbReference type="EMBL" id="CACVBY010000024">
    <property type="protein sequence ID" value="CAA7387068.1"/>
    <property type="molecule type" value="Genomic_DNA"/>
</dbReference>
<organism evidence="2 3">
    <name type="scientific">Chryseobacterium fistulae</name>
    <dbReference type="NCBI Taxonomy" id="2675058"/>
    <lineage>
        <taxon>Bacteria</taxon>
        <taxon>Pseudomonadati</taxon>
        <taxon>Bacteroidota</taxon>
        <taxon>Flavobacteriia</taxon>
        <taxon>Flavobacteriales</taxon>
        <taxon>Weeksellaceae</taxon>
        <taxon>Chryseobacterium group</taxon>
        <taxon>Chryseobacterium</taxon>
    </lineage>
</organism>
<accession>A0A6N4XMF6</accession>
<protein>
    <recommendedName>
        <fullName evidence="1">Tc1-like transposase DDE domain-containing protein</fullName>
    </recommendedName>
</protein>
<dbReference type="InterPro" id="IPR036397">
    <property type="entry name" value="RNaseH_sf"/>
</dbReference>
<reference evidence="2 3" key="1">
    <citation type="submission" date="2020-01" db="EMBL/GenBank/DDBJ databases">
        <authorList>
            <person name="Rodrigo-Torres L."/>
            <person name="Arahal R. D."/>
            <person name="Lucena T."/>
        </authorList>
    </citation>
    <scope>NUCLEOTIDE SEQUENCE [LARGE SCALE GENOMIC DNA]</scope>
    <source>
        <strain evidence="2 3">CECT 9393</strain>
    </source>
</reference>
<dbReference type="GO" id="GO:0003676">
    <property type="term" value="F:nucleic acid binding"/>
    <property type="evidence" value="ECO:0007669"/>
    <property type="project" value="InterPro"/>
</dbReference>
<dbReference type="AlphaFoldDB" id="A0A6N4XMF6"/>
<dbReference type="InterPro" id="IPR038717">
    <property type="entry name" value="Tc1-like_DDE_dom"/>
</dbReference>
<dbReference type="PANTHER" id="PTHR46564:SF1">
    <property type="entry name" value="TRANSPOSASE"/>
    <property type="match status" value="1"/>
</dbReference>
<name>A0A6N4XMF6_9FLAO</name>
<dbReference type="Gene3D" id="3.30.420.10">
    <property type="entry name" value="Ribonuclease H-like superfamily/Ribonuclease H"/>
    <property type="match status" value="1"/>
</dbReference>
<feature type="domain" description="Tc1-like transposase DDE" evidence="1">
    <location>
        <begin position="29"/>
        <end position="160"/>
    </location>
</feature>
<dbReference type="InterPro" id="IPR047655">
    <property type="entry name" value="Transpos_IS630-like"/>
</dbReference>